<evidence type="ECO:0000256" key="10">
    <source>
        <dbReference type="ARBA" id="ARBA00048567"/>
    </source>
</evidence>
<evidence type="ECO:0000256" key="6">
    <source>
        <dbReference type="ARBA" id="ARBA00022741"/>
    </source>
</evidence>
<evidence type="ECO:0000256" key="1">
    <source>
        <dbReference type="ARBA" id="ARBA00004842"/>
    </source>
</evidence>
<keyword evidence="11" id="KW-0963">Cytoplasm</keyword>
<protein>
    <recommendedName>
        <fullName evidence="3 11">Shikimate kinase</fullName>
        <shortName evidence="11">SK</shortName>
        <ecNumber evidence="3 11">2.7.1.71</ecNumber>
    </recommendedName>
</protein>
<dbReference type="PANTHER" id="PTHR21087">
    <property type="entry name" value="SHIKIMATE KINASE"/>
    <property type="match status" value="1"/>
</dbReference>
<evidence type="ECO:0000256" key="8">
    <source>
        <dbReference type="ARBA" id="ARBA00022840"/>
    </source>
</evidence>
<comment type="catalytic activity">
    <reaction evidence="10 11">
        <text>shikimate + ATP = 3-phosphoshikimate + ADP + H(+)</text>
        <dbReference type="Rhea" id="RHEA:13121"/>
        <dbReference type="ChEBI" id="CHEBI:15378"/>
        <dbReference type="ChEBI" id="CHEBI:30616"/>
        <dbReference type="ChEBI" id="CHEBI:36208"/>
        <dbReference type="ChEBI" id="CHEBI:145989"/>
        <dbReference type="ChEBI" id="CHEBI:456216"/>
        <dbReference type="EC" id="2.7.1.71"/>
    </reaction>
</comment>
<dbReference type="InterPro" id="IPR031322">
    <property type="entry name" value="Shikimate/glucono_kinase"/>
</dbReference>
<gene>
    <name evidence="11" type="primary">aroK</name>
    <name evidence="13" type="ORF">M3D15_01240</name>
</gene>
<dbReference type="GO" id="GO:0016301">
    <property type="term" value="F:kinase activity"/>
    <property type="evidence" value="ECO:0007669"/>
    <property type="project" value="UniProtKB-KW"/>
</dbReference>
<dbReference type="PROSITE" id="PS01128">
    <property type="entry name" value="SHIKIMATE_KINASE"/>
    <property type="match status" value="1"/>
</dbReference>
<evidence type="ECO:0000256" key="2">
    <source>
        <dbReference type="ARBA" id="ARBA00006997"/>
    </source>
</evidence>
<dbReference type="EMBL" id="JALXSQ010000003">
    <property type="protein sequence ID" value="MCT2041970.1"/>
    <property type="molecule type" value="Genomic_DNA"/>
</dbReference>
<feature type="binding site" evidence="11">
    <location>
        <position position="133"/>
    </location>
    <ligand>
        <name>substrate</name>
    </ligand>
</feature>
<feature type="region of interest" description="Disordered" evidence="12">
    <location>
        <begin position="181"/>
        <end position="205"/>
    </location>
</feature>
<dbReference type="CDD" id="cd00464">
    <property type="entry name" value="SK"/>
    <property type="match status" value="1"/>
</dbReference>
<proteinExistence type="inferred from homology"/>
<name>A0ABT2HV14_9MICO</name>
<reference evidence="13 14" key="1">
    <citation type="submission" date="2022-04" db="EMBL/GenBank/DDBJ databases">
        <title>Human microbiome associated bacterial genomes.</title>
        <authorList>
            <person name="Sandstrom S."/>
            <person name="Salamzade R."/>
            <person name="Kalan L.R."/>
        </authorList>
    </citation>
    <scope>NUCLEOTIDE SEQUENCE [LARGE SCALE GENOMIC DNA]</scope>
    <source>
        <strain evidence="14">p3-SID1799</strain>
    </source>
</reference>
<evidence type="ECO:0000256" key="3">
    <source>
        <dbReference type="ARBA" id="ARBA00012154"/>
    </source>
</evidence>
<dbReference type="Pfam" id="PF01202">
    <property type="entry name" value="SKI"/>
    <property type="match status" value="1"/>
</dbReference>
<feature type="binding site" evidence="11">
    <location>
        <position position="79"/>
    </location>
    <ligand>
        <name>substrate</name>
    </ligand>
</feature>
<evidence type="ECO:0000256" key="4">
    <source>
        <dbReference type="ARBA" id="ARBA00022605"/>
    </source>
</evidence>
<feature type="binding site" evidence="11">
    <location>
        <position position="17"/>
    </location>
    <ligand>
        <name>Mg(2+)</name>
        <dbReference type="ChEBI" id="CHEBI:18420"/>
    </ligand>
</feature>
<keyword evidence="14" id="KW-1185">Reference proteome</keyword>
<comment type="function">
    <text evidence="11">Catalyzes the specific phosphorylation of the 3-hydroxyl group of shikimic acid using ATP as a cosubstrate.</text>
</comment>
<dbReference type="HAMAP" id="MF_00109">
    <property type="entry name" value="Shikimate_kinase"/>
    <property type="match status" value="1"/>
</dbReference>
<dbReference type="Proteomes" id="UP001525379">
    <property type="component" value="Unassembled WGS sequence"/>
</dbReference>
<evidence type="ECO:0000256" key="11">
    <source>
        <dbReference type="HAMAP-Rule" id="MF_00109"/>
    </source>
</evidence>
<accession>A0ABT2HV14</accession>
<keyword evidence="11" id="KW-0460">Magnesium</keyword>
<comment type="pathway">
    <text evidence="1 11">Metabolic intermediate biosynthesis; chorismate biosynthesis; chorismate from D-erythrose 4-phosphate and phosphoenolpyruvate: step 5/7.</text>
</comment>
<dbReference type="Gene3D" id="3.40.50.300">
    <property type="entry name" value="P-loop containing nucleotide triphosphate hydrolases"/>
    <property type="match status" value="1"/>
</dbReference>
<evidence type="ECO:0000256" key="7">
    <source>
        <dbReference type="ARBA" id="ARBA00022777"/>
    </source>
</evidence>
<dbReference type="RefSeq" id="WP_083522976.1">
    <property type="nucleotide sequence ID" value="NZ_JAFDPW010000001.1"/>
</dbReference>
<keyword evidence="6 11" id="KW-0547">Nucleotide-binding</keyword>
<feature type="binding site" evidence="11">
    <location>
        <begin position="13"/>
        <end position="18"/>
    </location>
    <ligand>
        <name>ATP</name>
        <dbReference type="ChEBI" id="CHEBI:30616"/>
    </ligand>
</feature>
<feature type="binding site" evidence="11">
    <location>
        <position position="35"/>
    </location>
    <ligand>
        <name>substrate</name>
    </ligand>
</feature>
<evidence type="ECO:0000256" key="5">
    <source>
        <dbReference type="ARBA" id="ARBA00022679"/>
    </source>
</evidence>
<keyword evidence="5 11" id="KW-0808">Transferase</keyword>
<sequence length="205" mass="22927">MARVNIVLIGPPAAGKSRSGRRLARALDRRFADTDKLIQAAHGPIRTIFEEQGEAAFRAIERETIRHALTQFDVVSLGGGAVMDPATQELLLQAPVIVVHLTVRPEAVAERIDNDKRPLIKSLDDWKALVEARRDTYERLASISVDTSFRPMRRVIDDILELLEQHSALTEAEVEHLQAARRGRTQHALHDIDGDEHDDEGDDQP</sequence>
<evidence type="ECO:0000313" key="13">
    <source>
        <dbReference type="EMBL" id="MCT2041970.1"/>
    </source>
</evidence>
<dbReference type="PANTHER" id="PTHR21087:SF16">
    <property type="entry name" value="SHIKIMATE KINASE 1, CHLOROPLASTIC"/>
    <property type="match status" value="1"/>
</dbReference>
<evidence type="ECO:0000256" key="9">
    <source>
        <dbReference type="ARBA" id="ARBA00023141"/>
    </source>
</evidence>
<dbReference type="InterPro" id="IPR000623">
    <property type="entry name" value="Shikimate_kinase/TSH1"/>
</dbReference>
<evidence type="ECO:0000313" key="14">
    <source>
        <dbReference type="Proteomes" id="UP001525379"/>
    </source>
</evidence>
<dbReference type="InterPro" id="IPR023000">
    <property type="entry name" value="Shikimate_kinase_CS"/>
</dbReference>
<comment type="subunit">
    <text evidence="11">Monomer.</text>
</comment>
<keyword evidence="11" id="KW-0479">Metal-binding</keyword>
<comment type="cofactor">
    <cofactor evidence="11">
        <name>Mg(2+)</name>
        <dbReference type="ChEBI" id="CHEBI:18420"/>
    </cofactor>
    <text evidence="11">Binds 1 Mg(2+) ion per subunit.</text>
</comment>
<organism evidence="13 14">
    <name type="scientific">Pseudoclavibacter albus</name>
    <dbReference type="NCBI Taxonomy" id="272241"/>
    <lineage>
        <taxon>Bacteria</taxon>
        <taxon>Bacillati</taxon>
        <taxon>Actinomycetota</taxon>
        <taxon>Actinomycetes</taxon>
        <taxon>Micrococcales</taxon>
        <taxon>Microbacteriaceae</taxon>
        <taxon>Pseudoclavibacter</taxon>
    </lineage>
</organism>
<feature type="binding site" evidence="11">
    <location>
        <position position="58"/>
    </location>
    <ligand>
        <name>substrate</name>
    </ligand>
</feature>
<keyword evidence="8 11" id="KW-0067">ATP-binding</keyword>
<evidence type="ECO:0000256" key="12">
    <source>
        <dbReference type="SAM" id="MobiDB-lite"/>
    </source>
</evidence>
<keyword evidence="4 11" id="KW-0028">Amino-acid biosynthesis</keyword>
<feature type="binding site" evidence="11">
    <location>
        <position position="117"/>
    </location>
    <ligand>
        <name>ATP</name>
        <dbReference type="ChEBI" id="CHEBI:30616"/>
    </ligand>
</feature>
<dbReference type="PRINTS" id="PR01100">
    <property type="entry name" value="SHIKIMTKNASE"/>
</dbReference>
<dbReference type="InterPro" id="IPR027417">
    <property type="entry name" value="P-loop_NTPase"/>
</dbReference>
<dbReference type="EC" id="2.7.1.71" evidence="3 11"/>
<comment type="subcellular location">
    <subcellularLocation>
        <location evidence="11">Cytoplasm</location>
    </subcellularLocation>
</comment>
<keyword evidence="9 11" id="KW-0057">Aromatic amino acid biosynthesis</keyword>
<comment type="caution">
    <text evidence="13">The sequence shown here is derived from an EMBL/GenBank/DDBJ whole genome shotgun (WGS) entry which is preliminary data.</text>
</comment>
<feature type="binding site" evidence="11">
    <location>
        <position position="150"/>
    </location>
    <ligand>
        <name>ATP</name>
        <dbReference type="ChEBI" id="CHEBI:30616"/>
    </ligand>
</feature>
<comment type="similarity">
    <text evidence="2 11">Belongs to the shikimate kinase family.</text>
</comment>
<dbReference type="SUPFAM" id="SSF52540">
    <property type="entry name" value="P-loop containing nucleoside triphosphate hydrolases"/>
    <property type="match status" value="1"/>
</dbReference>
<keyword evidence="7 11" id="KW-0418">Kinase</keyword>
<feature type="compositionally biased region" description="Acidic residues" evidence="12">
    <location>
        <begin position="193"/>
        <end position="205"/>
    </location>
</feature>